<dbReference type="Pfam" id="PF26314">
    <property type="entry name" value="MptA_B_family"/>
    <property type="match status" value="1"/>
</dbReference>
<evidence type="ECO:0000313" key="3">
    <source>
        <dbReference type="Proteomes" id="UP000034797"/>
    </source>
</evidence>
<feature type="transmembrane region" description="Helical" evidence="1">
    <location>
        <begin position="321"/>
        <end position="342"/>
    </location>
</feature>
<feature type="transmembrane region" description="Helical" evidence="1">
    <location>
        <begin position="211"/>
        <end position="230"/>
    </location>
</feature>
<dbReference type="Proteomes" id="UP000034797">
    <property type="component" value="Unassembled WGS sequence"/>
</dbReference>
<keyword evidence="1" id="KW-0812">Transmembrane</keyword>
<feature type="transmembrane region" description="Helical" evidence="1">
    <location>
        <begin position="250"/>
        <end position="275"/>
    </location>
</feature>
<organism evidence="2 3">
    <name type="scientific">Candidatus Collierbacteria bacterium GW2011_GWA2_44_99</name>
    <dbReference type="NCBI Taxonomy" id="1618380"/>
    <lineage>
        <taxon>Bacteria</taxon>
        <taxon>Candidatus Collieribacteriota</taxon>
    </lineage>
</organism>
<keyword evidence="1" id="KW-1133">Transmembrane helix</keyword>
<dbReference type="GO" id="GO:0005886">
    <property type="term" value="C:plasma membrane"/>
    <property type="evidence" value="ECO:0007669"/>
    <property type="project" value="UniProtKB-SubCell"/>
</dbReference>
<reference evidence="2 3" key="1">
    <citation type="journal article" date="2015" name="Nature">
        <title>rRNA introns, odd ribosomes, and small enigmatic genomes across a large radiation of phyla.</title>
        <authorList>
            <person name="Brown C.T."/>
            <person name="Hug L.A."/>
            <person name="Thomas B.C."/>
            <person name="Sharon I."/>
            <person name="Castelle C.J."/>
            <person name="Singh A."/>
            <person name="Wilkins M.J."/>
            <person name="Williams K.H."/>
            <person name="Banfield J.F."/>
        </authorList>
    </citation>
    <scope>NUCLEOTIDE SEQUENCE [LARGE SCALE GENOMIC DNA]</scope>
</reference>
<name>A0A0G1MY05_9BACT</name>
<feature type="transmembrane region" description="Helical" evidence="1">
    <location>
        <begin position="363"/>
        <end position="384"/>
    </location>
</feature>
<feature type="transmembrane region" description="Helical" evidence="1">
    <location>
        <begin position="142"/>
        <end position="168"/>
    </location>
</feature>
<evidence type="ECO:0000313" key="2">
    <source>
        <dbReference type="EMBL" id="KKT85652.1"/>
    </source>
</evidence>
<evidence type="ECO:0008006" key="4">
    <source>
        <dbReference type="Google" id="ProtNLM"/>
    </source>
</evidence>
<sequence length="389" mass="44239">MNSSWFKYLICFAFLIRVVVSIFTYQSDIGAFSIAGKLIIGEGKLFTFYDTPNTNVVFNYQPLAYLIPSLIYLPFQAVVKETGQIFANQDWLPSSPNFNVLLLLYKLPMILADLAFLWLLPKFFEKQNHKKLAMLLWTFNPLAIYVSSMVGQVDIIIALFITLGLYYYQKGKPFLSVLLIALSALIKPAGLILIPILALHYLATHKKLLQSLLLAVTGLGVYLLGILPYLGSAAYRYYALFAEQIGKSTYASISIASGHDIPLFFIFYTLILILVWKKRLSLPTAIGSALLASLAFSHFHPQWLVWIMPWLVIYSISKADYFFYFTLIICWLIILFSFDPSLHLQMFIHSKLALPVSLTKSSYFLEIVQISRAGIIAVLIWLLVDYEKD</sequence>
<dbReference type="GO" id="GO:0016758">
    <property type="term" value="F:hexosyltransferase activity"/>
    <property type="evidence" value="ECO:0007669"/>
    <property type="project" value="InterPro"/>
</dbReference>
<feature type="transmembrane region" description="Helical" evidence="1">
    <location>
        <begin position="282"/>
        <end position="301"/>
    </location>
</feature>
<dbReference type="EMBL" id="LCJW01000025">
    <property type="protein sequence ID" value="KKT85652.1"/>
    <property type="molecule type" value="Genomic_DNA"/>
</dbReference>
<feature type="transmembrane region" description="Helical" evidence="1">
    <location>
        <begin position="5"/>
        <end position="25"/>
    </location>
</feature>
<protein>
    <recommendedName>
        <fullName evidence="4">Mannosyltransferase</fullName>
    </recommendedName>
</protein>
<gene>
    <name evidence="2" type="ORF">UW84_C0025G0003</name>
</gene>
<keyword evidence="1" id="KW-0472">Membrane</keyword>
<accession>A0A0G1MY05</accession>
<feature type="transmembrane region" description="Helical" evidence="1">
    <location>
        <begin position="100"/>
        <end position="121"/>
    </location>
</feature>
<comment type="caution">
    <text evidence="2">The sequence shown here is derived from an EMBL/GenBank/DDBJ whole genome shotgun (WGS) entry which is preliminary data.</text>
</comment>
<feature type="transmembrane region" description="Helical" evidence="1">
    <location>
        <begin position="174"/>
        <end position="199"/>
    </location>
</feature>
<dbReference type="AlphaFoldDB" id="A0A0G1MY05"/>
<proteinExistence type="predicted"/>
<evidence type="ECO:0000256" key="1">
    <source>
        <dbReference type="SAM" id="Phobius"/>
    </source>
</evidence>